<keyword evidence="7 9" id="KW-1133">Transmembrane helix</keyword>
<evidence type="ECO:0000256" key="8">
    <source>
        <dbReference type="ARBA" id="ARBA00023136"/>
    </source>
</evidence>
<proteinExistence type="inferred from homology"/>
<reference evidence="10 11" key="1">
    <citation type="submission" date="2019-08" db="EMBL/GenBank/DDBJ databases">
        <authorList>
            <person name="Chen S.-C."/>
            <person name="Lai M.-C."/>
            <person name="You Y.-T."/>
        </authorList>
    </citation>
    <scope>NUCLEOTIDE SEQUENCE [LARGE SCALE GENOMIC DNA]</scope>
    <source>
        <strain evidence="10 11">P2F9704a</strain>
    </source>
</reference>
<gene>
    <name evidence="10" type="ORF">FTO68_02160</name>
</gene>
<dbReference type="InterPro" id="IPR001204">
    <property type="entry name" value="Phos_transporter"/>
</dbReference>
<feature type="transmembrane region" description="Helical" evidence="9">
    <location>
        <begin position="138"/>
        <end position="157"/>
    </location>
</feature>
<dbReference type="PANTHER" id="PTHR11101:SF80">
    <property type="entry name" value="PHOSPHATE TRANSPORTER"/>
    <property type="match status" value="1"/>
</dbReference>
<feature type="transmembrane region" description="Helical" evidence="9">
    <location>
        <begin position="279"/>
        <end position="299"/>
    </location>
</feature>
<evidence type="ECO:0000256" key="3">
    <source>
        <dbReference type="ARBA" id="ARBA00009916"/>
    </source>
</evidence>
<accession>A0ABD4TJ32</accession>
<comment type="similarity">
    <text evidence="3 9">Belongs to the inorganic phosphate transporter (PiT) (TC 2.A.20) family.</text>
</comment>
<dbReference type="EMBL" id="VOTZ01000003">
    <property type="protein sequence ID" value="MCQ1537794.1"/>
    <property type="molecule type" value="Genomic_DNA"/>
</dbReference>
<comment type="subcellular location">
    <subcellularLocation>
        <location evidence="2 9">Membrane</location>
        <topology evidence="2 9">Multi-pass membrane protein</topology>
    </subcellularLocation>
</comment>
<feature type="transmembrane region" description="Helical" evidence="9">
    <location>
        <begin position="43"/>
        <end position="62"/>
    </location>
</feature>
<keyword evidence="8 9" id="KW-0472">Membrane</keyword>
<feature type="transmembrane region" description="Helical" evidence="9">
    <location>
        <begin position="190"/>
        <end position="220"/>
    </location>
</feature>
<dbReference type="AlphaFoldDB" id="A0ABD4TJ32"/>
<evidence type="ECO:0000256" key="6">
    <source>
        <dbReference type="ARBA" id="ARBA00022692"/>
    </source>
</evidence>
<name>A0ABD4TJ32_9EURY</name>
<feature type="transmembrane region" description="Helical" evidence="9">
    <location>
        <begin position="74"/>
        <end position="93"/>
    </location>
</feature>
<keyword evidence="6 9" id="KW-0812">Transmembrane</keyword>
<dbReference type="PANTHER" id="PTHR11101">
    <property type="entry name" value="PHOSPHATE TRANSPORTER"/>
    <property type="match status" value="1"/>
</dbReference>
<sequence>MELLIIAGIGLALLFNFVNGLNDAANSIATVIATKVLTPLQAVGLAAFFNLVGPFLFSTAIAKTIGKGIVDPAILTPFVLVTGLVGSVFWVFFCSHFGIPVSSSHSLVGGIMGAGIGAAGFFAVIWPDWQTIALTIEIALFGAVAGALLFGAIAYYAGDRKPVYFGLGSIIGVAIIIPVSMFLEIVQIKGILAIILFIVVSPTLGFIAAYAFAAFIMRYLSRAGTPQKMNYIFRKLQIVSASFHAIGHGSNDAQNAMGIITAILFAGGFITVFEVPLWVIFASCAAISLGTLLGGWRVIDKLANRITRITPYQGFSASTSGGLVLSAMTMLGIPVSTTHAMSGAIMGVGTTQGSAAVRWGVVREIIIAWIITIPAAALVSYCFFAIASPLFF</sequence>
<dbReference type="GO" id="GO:0006817">
    <property type="term" value="P:phosphate ion transport"/>
    <property type="evidence" value="ECO:0007669"/>
    <property type="project" value="UniProtKB-KW"/>
</dbReference>
<evidence type="ECO:0000313" key="11">
    <source>
        <dbReference type="Proteomes" id="UP001524383"/>
    </source>
</evidence>
<comment type="caution">
    <text evidence="10">The sequence shown here is derived from an EMBL/GenBank/DDBJ whole genome shotgun (WGS) entry which is preliminary data.</text>
</comment>
<evidence type="ECO:0000256" key="4">
    <source>
        <dbReference type="ARBA" id="ARBA00022448"/>
    </source>
</evidence>
<dbReference type="GO" id="GO:0016020">
    <property type="term" value="C:membrane"/>
    <property type="evidence" value="ECO:0007669"/>
    <property type="project" value="UniProtKB-SubCell"/>
</dbReference>
<evidence type="ECO:0000256" key="1">
    <source>
        <dbReference type="ARBA" id="ARBA00001981"/>
    </source>
</evidence>
<evidence type="ECO:0000256" key="7">
    <source>
        <dbReference type="ARBA" id="ARBA00022989"/>
    </source>
</evidence>
<feature type="transmembrane region" description="Helical" evidence="9">
    <location>
        <begin position="366"/>
        <end position="391"/>
    </location>
</feature>
<keyword evidence="4 9" id="KW-0813">Transport</keyword>
<evidence type="ECO:0000313" key="10">
    <source>
        <dbReference type="EMBL" id="MCQ1537794.1"/>
    </source>
</evidence>
<dbReference type="Pfam" id="PF01384">
    <property type="entry name" value="PHO4"/>
    <property type="match status" value="2"/>
</dbReference>
<evidence type="ECO:0000256" key="5">
    <source>
        <dbReference type="ARBA" id="ARBA00022592"/>
    </source>
</evidence>
<evidence type="ECO:0000256" key="9">
    <source>
        <dbReference type="RuleBase" id="RU363058"/>
    </source>
</evidence>
<feature type="transmembrane region" description="Helical" evidence="9">
    <location>
        <begin position="256"/>
        <end position="273"/>
    </location>
</feature>
<feature type="transmembrane region" description="Helical" evidence="9">
    <location>
        <begin position="105"/>
        <end position="126"/>
    </location>
</feature>
<comment type="function">
    <text evidence="1">Potential transporter for phosphate.</text>
</comment>
<dbReference type="Proteomes" id="UP001524383">
    <property type="component" value="Unassembled WGS sequence"/>
</dbReference>
<keyword evidence="11" id="KW-1185">Reference proteome</keyword>
<protein>
    <recommendedName>
        <fullName evidence="9">Phosphate transporter</fullName>
    </recommendedName>
</protein>
<keyword evidence="5 9" id="KW-0592">Phosphate transport</keyword>
<dbReference type="RefSeq" id="WP_255331716.1">
    <property type="nucleotide sequence ID" value="NZ_VOTZ01000003.1"/>
</dbReference>
<evidence type="ECO:0000256" key="2">
    <source>
        <dbReference type="ARBA" id="ARBA00004141"/>
    </source>
</evidence>
<organism evidence="10 11">
    <name type="scientific">Methanocalculus taiwanensis</name>
    <dbReference type="NCBI Taxonomy" id="106207"/>
    <lineage>
        <taxon>Archaea</taxon>
        <taxon>Methanobacteriati</taxon>
        <taxon>Methanobacteriota</taxon>
        <taxon>Stenosarchaea group</taxon>
        <taxon>Methanomicrobia</taxon>
        <taxon>Methanomicrobiales</taxon>
        <taxon>Methanocalculaceae</taxon>
        <taxon>Methanocalculus</taxon>
    </lineage>
</organism>
<feature type="transmembrane region" description="Helical" evidence="9">
    <location>
        <begin position="163"/>
        <end position="183"/>
    </location>
</feature>